<dbReference type="AlphaFoldDB" id="A0A937DLJ9"/>
<proteinExistence type="predicted"/>
<gene>
    <name evidence="1" type="ORF">EU981_04340</name>
</gene>
<dbReference type="EMBL" id="SEOL01000009">
    <property type="protein sequence ID" value="MBL0849283.1"/>
    <property type="molecule type" value="Genomic_DNA"/>
</dbReference>
<protein>
    <submittedName>
        <fullName evidence="1">Uncharacterized protein</fullName>
    </submittedName>
</protein>
<name>A0A937DLJ9_9HYPH</name>
<comment type="caution">
    <text evidence="1">The sequence shown here is derived from an EMBL/GenBank/DDBJ whole genome shotgun (WGS) entry which is preliminary data.</text>
</comment>
<sequence length="69" mass="7704">MVRTASRSCSVSGTVFSDRELGFIKIQEMNLMQLIGCHMIYIVKDDILEWANDDVPRVVGFVGNVLGEV</sequence>
<organism evidence="1 2">
    <name type="scientific">Candidatus Liberibacter ctenarytainae</name>
    <dbReference type="NCBI Taxonomy" id="2020335"/>
    <lineage>
        <taxon>Bacteria</taxon>
        <taxon>Pseudomonadati</taxon>
        <taxon>Pseudomonadota</taxon>
        <taxon>Alphaproteobacteria</taxon>
        <taxon>Hyphomicrobiales</taxon>
        <taxon>Rhizobiaceae</taxon>
        <taxon>Liberibacter</taxon>
    </lineage>
</organism>
<evidence type="ECO:0000313" key="1">
    <source>
        <dbReference type="EMBL" id="MBL0849283.1"/>
    </source>
</evidence>
<dbReference type="Proteomes" id="UP000736856">
    <property type="component" value="Unassembled WGS sequence"/>
</dbReference>
<reference evidence="1" key="1">
    <citation type="submission" date="2019-02" db="EMBL/GenBank/DDBJ databases">
        <title>A novel Candidatus Liberibacter species associated with the New Zealand native fuchsia psyllid, Ctenarytaina fuchsiae.</title>
        <authorList>
            <person name="Thompson S.M."/>
            <person name="Jorgensen N."/>
            <person name="David C."/>
            <person name="Bulman S.R."/>
            <person name="Smith G.R."/>
        </authorList>
    </citation>
    <scope>NUCLEOTIDE SEQUENCE</scope>
    <source>
        <strain evidence="1">Oxford</strain>
    </source>
</reference>
<accession>A0A937DLJ9</accession>
<evidence type="ECO:0000313" key="2">
    <source>
        <dbReference type="Proteomes" id="UP000736856"/>
    </source>
</evidence>